<protein>
    <submittedName>
        <fullName evidence="1">Uncharacterized protein</fullName>
    </submittedName>
</protein>
<evidence type="ECO:0000313" key="2">
    <source>
        <dbReference type="Proteomes" id="UP000317365"/>
    </source>
</evidence>
<dbReference type="Proteomes" id="UP000317365">
    <property type="component" value="Chromosome"/>
</dbReference>
<organism evidence="1 2">
    <name type="scientific">Rhodoferax aquaticus</name>
    <dbReference type="NCBI Taxonomy" id="2527691"/>
    <lineage>
        <taxon>Bacteria</taxon>
        <taxon>Pseudomonadati</taxon>
        <taxon>Pseudomonadota</taxon>
        <taxon>Betaproteobacteria</taxon>
        <taxon>Burkholderiales</taxon>
        <taxon>Comamonadaceae</taxon>
        <taxon>Rhodoferax</taxon>
    </lineage>
</organism>
<proteinExistence type="predicted"/>
<accession>A0A515EJZ2</accession>
<reference evidence="2" key="1">
    <citation type="submission" date="2019-02" db="EMBL/GenBank/DDBJ databases">
        <title>Complete genome sequence of Rhodoferax sp. Gr-4.</title>
        <authorList>
            <person name="Jin L."/>
        </authorList>
    </citation>
    <scope>NUCLEOTIDE SEQUENCE [LARGE SCALE GENOMIC DNA]</scope>
    <source>
        <strain evidence="2">Gr-4</strain>
    </source>
</reference>
<sequence length="79" mass="8232">MTEVALQEVNSLVFSVHLASGEHVGNLKKIGQVWKFKAIGVDAHGAVLPGGGPLTLSHNVTVDAPDAQALGRLLGPLQR</sequence>
<reference evidence="2" key="2">
    <citation type="journal article" date="2020" name="Int. J. Syst. Evol. Microbiol.">
        <title>Genomic insights into a novel species Rhodoferax aquaticus sp. nov., isolated from freshwater.</title>
        <authorList>
            <person name="Li T."/>
            <person name="Zhuo Y."/>
            <person name="Jin C.Z."/>
            <person name="Wu X."/>
            <person name="Ko S.R."/>
            <person name="Jin F.J."/>
            <person name="Ahn C.Y."/>
            <person name="Oh H.M."/>
            <person name="Lee H.G."/>
            <person name="Jin L."/>
        </authorList>
    </citation>
    <scope>NUCLEOTIDE SEQUENCE [LARGE SCALE GENOMIC DNA]</scope>
    <source>
        <strain evidence="2">Gr-4</strain>
    </source>
</reference>
<dbReference type="KEGG" id="rhg:EXZ61_01760"/>
<gene>
    <name evidence="1" type="ORF">EXZ61_01760</name>
</gene>
<keyword evidence="2" id="KW-1185">Reference proteome</keyword>
<dbReference type="RefSeq" id="WP_142808448.1">
    <property type="nucleotide sequence ID" value="NZ_CP036282.1"/>
</dbReference>
<dbReference type="EMBL" id="CP036282">
    <property type="protein sequence ID" value="QDL52995.1"/>
    <property type="molecule type" value="Genomic_DNA"/>
</dbReference>
<name>A0A515EJZ2_9BURK</name>
<evidence type="ECO:0000313" key="1">
    <source>
        <dbReference type="EMBL" id="QDL52995.1"/>
    </source>
</evidence>
<dbReference type="AlphaFoldDB" id="A0A515EJZ2"/>